<protein>
    <recommendedName>
        <fullName evidence="1">DEAD/DEAH-box helicase domain-containing protein</fullName>
    </recommendedName>
</protein>
<dbReference type="GO" id="GO:0003676">
    <property type="term" value="F:nucleic acid binding"/>
    <property type="evidence" value="ECO:0007669"/>
    <property type="project" value="InterPro"/>
</dbReference>
<dbReference type="InterPro" id="IPR011545">
    <property type="entry name" value="DEAD/DEAH_box_helicase_dom"/>
</dbReference>
<reference evidence="2 3" key="1">
    <citation type="journal article" date="2020" name="ISME J.">
        <title>Uncovering the hidden diversity of litter-decomposition mechanisms in mushroom-forming fungi.</title>
        <authorList>
            <person name="Floudas D."/>
            <person name="Bentzer J."/>
            <person name="Ahren D."/>
            <person name="Johansson T."/>
            <person name="Persson P."/>
            <person name="Tunlid A."/>
        </authorList>
    </citation>
    <scope>NUCLEOTIDE SEQUENCE [LARGE SCALE GENOMIC DNA]</scope>
    <source>
        <strain evidence="2 3">CBS 291.85</strain>
    </source>
</reference>
<dbReference type="InterPro" id="IPR027417">
    <property type="entry name" value="P-loop_NTPase"/>
</dbReference>
<dbReference type="Gene3D" id="3.40.50.300">
    <property type="entry name" value="P-loop containing nucleotide triphosphate hydrolases"/>
    <property type="match status" value="1"/>
</dbReference>
<dbReference type="Pfam" id="PF00270">
    <property type="entry name" value="DEAD"/>
    <property type="match status" value="1"/>
</dbReference>
<evidence type="ECO:0000313" key="3">
    <source>
        <dbReference type="Proteomes" id="UP000559256"/>
    </source>
</evidence>
<evidence type="ECO:0000259" key="1">
    <source>
        <dbReference type="Pfam" id="PF00270"/>
    </source>
</evidence>
<accession>A0A8H5G169</accession>
<dbReference type="GO" id="GO:0005524">
    <property type="term" value="F:ATP binding"/>
    <property type="evidence" value="ECO:0007669"/>
    <property type="project" value="InterPro"/>
</dbReference>
<dbReference type="AlphaFoldDB" id="A0A8H5G169"/>
<keyword evidence="3" id="KW-1185">Reference proteome</keyword>
<gene>
    <name evidence="2" type="ORF">D9758_009532</name>
</gene>
<comment type="caution">
    <text evidence="2">The sequence shown here is derived from an EMBL/GenBank/DDBJ whole genome shotgun (WGS) entry which is preliminary data.</text>
</comment>
<sequence length="199" mass="22548">MAPDPRVMAHERETERSYKNLSTARLDAARTRPGGYNSQAYCTLLHEEFKKRLPGMEPYEWQLDVSEALFLGLDCTVIAGTGSGKTMPFVMPQFAAKDKVFGGKDKDMVIIISPLNALEAQDVRQKQEVNSKTAEEVDAVCGCVSRRPLPIRIAPDLSRRGFLFVPLFFHYLPFICSSNFPRVVKDLGTRLRKLCEWLY</sequence>
<proteinExistence type="predicted"/>
<evidence type="ECO:0000313" key="2">
    <source>
        <dbReference type="EMBL" id="KAF5356443.1"/>
    </source>
</evidence>
<feature type="domain" description="DEAD/DEAH-box helicase" evidence="1">
    <location>
        <begin position="62"/>
        <end position="142"/>
    </location>
</feature>
<organism evidence="2 3">
    <name type="scientific">Tetrapyrgos nigripes</name>
    <dbReference type="NCBI Taxonomy" id="182062"/>
    <lineage>
        <taxon>Eukaryota</taxon>
        <taxon>Fungi</taxon>
        <taxon>Dikarya</taxon>
        <taxon>Basidiomycota</taxon>
        <taxon>Agaricomycotina</taxon>
        <taxon>Agaricomycetes</taxon>
        <taxon>Agaricomycetidae</taxon>
        <taxon>Agaricales</taxon>
        <taxon>Marasmiineae</taxon>
        <taxon>Marasmiaceae</taxon>
        <taxon>Tetrapyrgos</taxon>
    </lineage>
</organism>
<dbReference type="Proteomes" id="UP000559256">
    <property type="component" value="Unassembled WGS sequence"/>
</dbReference>
<name>A0A8H5G169_9AGAR</name>
<dbReference type="OrthoDB" id="2499463at2759"/>
<dbReference type="SUPFAM" id="SSF52540">
    <property type="entry name" value="P-loop containing nucleoside triphosphate hydrolases"/>
    <property type="match status" value="1"/>
</dbReference>
<dbReference type="EMBL" id="JAACJM010000055">
    <property type="protein sequence ID" value="KAF5356443.1"/>
    <property type="molecule type" value="Genomic_DNA"/>
</dbReference>